<name>A0A2A2EUC3_9GAMM</name>
<dbReference type="AlphaFoldDB" id="A0A2A2EUC3"/>
<keyword evidence="5 7" id="KW-1133">Transmembrane helix</keyword>
<dbReference type="InterPro" id="IPR001123">
    <property type="entry name" value="LeuE-type"/>
</dbReference>
<evidence type="ECO:0000313" key="10">
    <source>
        <dbReference type="Proteomes" id="UP000217771"/>
    </source>
</evidence>
<comment type="similarity">
    <text evidence="2">Belongs to the Rht family.</text>
</comment>
<keyword evidence="6 7" id="KW-0472">Membrane</keyword>
<dbReference type="PANTHER" id="PTHR30086:SF14">
    <property type="entry name" value="HOMOSERINE_HOMOSERINE LACTONE EFFLUX PROTEIN"/>
    <property type="match status" value="1"/>
</dbReference>
<feature type="transmembrane region" description="Helical" evidence="7">
    <location>
        <begin position="74"/>
        <end position="91"/>
    </location>
</feature>
<comment type="subcellular location">
    <subcellularLocation>
        <location evidence="1">Cell membrane</location>
        <topology evidence="1">Multi-pass membrane protein</topology>
    </subcellularLocation>
</comment>
<sequence length="207" mass="22541">MSLGVWLTFLMASFLVSVSPGAGAINTMNSGINNGVKSTFPTILGLQLGYGIQILAVAIGIGTVLASSTTMFSFIKWMGVAYLIWLGVQKWRSPDSLSNINSEENTKKKQFWQSAFVNLTNPKATVFLVALFPQFLSNSSTSSYMNQLLLMGGTLLAVDIIVMLCYAALASQLKRFVNSTSRMKLMNRAFGSFFILAAIMLAAYKKT</sequence>
<organism evidence="9 10">
    <name type="scientific">Halomonas salipaludis</name>
    <dbReference type="NCBI Taxonomy" id="2032625"/>
    <lineage>
        <taxon>Bacteria</taxon>
        <taxon>Pseudomonadati</taxon>
        <taxon>Pseudomonadota</taxon>
        <taxon>Gammaproteobacteria</taxon>
        <taxon>Oceanospirillales</taxon>
        <taxon>Halomonadaceae</taxon>
        <taxon>Halomonas</taxon>
    </lineage>
</organism>
<evidence type="ECO:0000313" key="9">
    <source>
        <dbReference type="EMBL" id="PAU76074.1"/>
    </source>
</evidence>
<reference evidence="9 10" key="1">
    <citation type="submission" date="2017-08" db="EMBL/GenBank/DDBJ databases">
        <title>Halomonas alkalisoli sp. nov., isolated from saline alkaline soil.</title>
        <authorList>
            <person name="Wang D."/>
            <person name="Zhang G."/>
        </authorList>
    </citation>
    <scope>NUCLEOTIDE SEQUENCE [LARGE SCALE GENOMIC DNA]</scope>
    <source>
        <strain evidence="9 10">WRN001</strain>
    </source>
</reference>
<evidence type="ECO:0000256" key="8">
    <source>
        <dbReference type="SAM" id="SignalP"/>
    </source>
</evidence>
<keyword evidence="8" id="KW-0732">Signal</keyword>
<keyword evidence="3" id="KW-1003">Cell membrane</keyword>
<dbReference type="NCBIfam" id="NF007812">
    <property type="entry name" value="PRK10520.1"/>
    <property type="match status" value="1"/>
</dbReference>
<protein>
    <submittedName>
        <fullName evidence="9">Homoserine/homoserine lactone efflux protein</fullName>
    </submittedName>
</protein>
<feature type="chain" id="PRO_5012539189" evidence="8">
    <location>
        <begin position="25"/>
        <end position="207"/>
    </location>
</feature>
<dbReference type="GO" id="GO:0042970">
    <property type="term" value="F:homoserine transmembrane transporter activity"/>
    <property type="evidence" value="ECO:0007669"/>
    <property type="project" value="TreeGrafter"/>
</dbReference>
<dbReference type="RefSeq" id="WP_095621543.1">
    <property type="nucleotide sequence ID" value="NZ_NSKB01000005.1"/>
</dbReference>
<accession>A0A2A2EUC3</accession>
<evidence type="ECO:0000256" key="2">
    <source>
        <dbReference type="ARBA" id="ARBA00007928"/>
    </source>
</evidence>
<evidence type="ECO:0000256" key="1">
    <source>
        <dbReference type="ARBA" id="ARBA00004651"/>
    </source>
</evidence>
<dbReference type="PANTHER" id="PTHR30086">
    <property type="entry name" value="ARGININE EXPORTER PROTEIN ARGO"/>
    <property type="match status" value="1"/>
</dbReference>
<evidence type="ECO:0000256" key="7">
    <source>
        <dbReference type="SAM" id="Phobius"/>
    </source>
</evidence>
<evidence type="ECO:0000256" key="3">
    <source>
        <dbReference type="ARBA" id="ARBA00022475"/>
    </source>
</evidence>
<keyword evidence="4 7" id="KW-0812">Transmembrane</keyword>
<dbReference type="GO" id="GO:0005886">
    <property type="term" value="C:plasma membrane"/>
    <property type="evidence" value="ECO:0007669"/>
    <property type="project" value="UniProtKB-SubCell"/>
</dbReference>
<feature type="transmembrane region" description="Helical" evidence="7">
    <location>
        <begin position="185"/>
        <end position="204"/>
    </location>
</feature>
<dbReference type="Pfam" id="PF01810">
    <property type="entry name" value="LysE"/>
    <property type="match status" value="1"/>
</dbReference>
<evidence type="ECO:0000256" key="5">
    <source>
        <dbReference type="ARBA" id="ARBA00022989"/>
    </source>
</evidence>
<dbReference type="EMBL" id="NSKB01000005">
    <property type="protein sequence ID" value="PAU76074.1"/>
    <property type="molecule type" value="Genomic_DNA"/>
</dbReference>
<dbReference type="OrthoDB" id="9804822at2"/>
<gene>
    <name evidence="9" type="ORF">CK498_14305</name>
</gene>
<evidence type="ECO:0000256" key="6">
    <source>
        <dbReference type="ARBA" id="ARBA00023136"/>
    </source>
</evidence>
<comment type="caution">
    <text evidence="9">The sequence shown here is derived from an EMBL/GenBank/DDBJ whole genome shotgun (WGS) entry which is preliminary data.</text>
</comment>
<feature type="transmembrane region" description="Helical" evidence="7">
    <location>
        <begin position="148"/>
        <end position="173"/>
    </location>
</feature>
<dbReference type="Proteomes" id="UP000217771">
    <property type="component" value="Unassembled WGS sequence"/>
</dbReference>
<dbReference type="PIRSF" id="PIRSF006324">
    <property type="entry name" value="LeuE"/>
    <property type="match status" value="1"/>
</dbReference>
<feature type="transmembrane region" description="Helical" evidence="7">
    <location>
        <begin position="48"/>
        <end position="67"/>
    </location>
</feature>
<evidence type="ECO:0000256" key="4">
    <source>
        <dbReference type="ARBA" id="ARBA00022692"/>
    </source>
</evidence>
<proteinExistence type="inferred from homology"/>
<keyword evidence="10" id="KW-1185">Reference proteome</keyword>
<feature type="signal peptide" evidence="8">
    <location>
        <begin position="1"/>
        <end position="24"/>
    </location>
</feature>